<accession>A0ABR1INS6</accession>
<feature type="region of interest" description="Disordered" evidence="1">
    <location>
        <begin position="77"/>
        <end position="125"/>
    </location>
</feature>
<sequence length="873" mass="95553">MYHQHPYQPHQQLLNAPIQSYNGQTGVQLPVTQLPITQLTSSMPSRPFSTQPASAAAFNYSSSHGLERNQVIRPHSSAAGSQYGGYGPLTTDRRQVAPNQGSLPPGMSLGPPLAQTPFGYSQGFGSQHTTPAGLAHTGVYRPVHNAHDYFDVRSVCSPQTRPIPSQAREMLRESENLRHTSGAWSEIDRRDFHQPTHSTIPSATPFLSANANFSGPLQPSSRTNVVAPRALNSPQVLSWQNIEVAESVDASLIPPRTSRKQPESRAGASFPTTTPTPTPAPAPASSIPVSTTTSFLSKMNVALTSTKDGTPTNNSTPGNDSTPANDSIPADDSIPTDNSIPTDDSSLTNDAASADNATPANDATPANNTTLVNNAAPTNNTVLADGTIPENDATPAGSPHGFSSTFDGSTQFSSDGQVVPSTAPLSAGETLFELDPVGSKEPGWSVPDASTSAAPIHNPRLGSAEKALKKRTKPTEIKDAVAQLVQEQHQQVVVLANKLGVDTTRILKLMGQRQRVSGMQEPSAFQAAVSFTAELVNADLLKGHKKTMKEIQDMVRADAEMMREIERGDKSEKVLEWKQHVKDKRTDKYQVERASGKAQANDATKTYNKMKFMSEGVELRDQALTFGFIGRSSFSSSVQLSYYGHKSMEEFMMSKFKMTCFEFCQAAESWCCLAKAGEGKEASVDSLKTAIAGMILTGLRNITGRTKLSMEYKYYHTKIVRKYHVLLVDWPEDVPFANAHQLNYDQVKRLYDLLRSRVVHWKAMTAKEYRKAMRQLDDDIKAGRILEQSRKRKNDSTQTTSRKRPSKGKSDVPTKRRKTGKQSQVKQKKGKTIMDEDSEEEEEEEDELEDSDVADSERDDESDESDSDDDGED</sequence>
<reference evidence="2 3" key="1">
    <citation type="submission" date="2024-01" db="EMBL/GenBank/DDBJ databases">
        <title>A draft genome for the cacao thread blight pathogen Marasmiellus scandens.</title>
        <authorList>
            <person name="Baruah I.K."/>
            <person name="Leung J."/>
            <person name="Bukari Y."/>
            <person name="Amoako-Attah I."/>
            <person name="Meinhardt L.W."/>
            <person name="Bailey B.A."/>
            <person name="Cohen S.P."/>
        </authorList>
    </citation>
    <scope>NUCLEOTIDE SEQUENCE [LARGE SCALE GENOMIC DNA]</scope>
    <source>
        <strain evidence="2 3">GH-19</strain>
    </source>
</reference>
<evidence type="ECO:0000313" key="3">
    <source>
        <dbReference type="Proteomes" id="UP001498398"/>
    </source>
</evidence>
<feature type="region of interest" description="Disordered" evidence="1">
    <location>
        <begin position="783"/>
        <end position="873"/>
    </location>
</feature>
<evidence type="ECO:0000256" key="1">
    <source>
        <dbReference type="SAM" id="MobiDB-lite"/>
    </source>
</evidence>
<dbReference type="EMBL" id="JBANRG010000101">
    <property type="protein sequence ID" value="KAK7435864.1"/>
    <property type="molecule type" value="Genomic_DNA"/>
</dbReference>
<feature type="region of interest" description="Disordered" evidence="1">
    <location>
        <begin position="250"/>
        <end position="291"/>
    </location>
</feature>
<protein>
    <submittedName>
        <fullName evidence="2">Uncharacterized protein</fullName>
    </submittedName>
</protein>
<feature type="compositionally biased region" description="Polar residues" evidence="1">
    <location>
        <begin position="372"/>
        <end position="382"/>
    </location>
</feature>
<evidence type="ECO:0000313" key="2">
    <source>
        <dbReference type="EMBL" id="KAK7435864.1"/>
    </source>
</evidence>
<name>A0ABR1INS6_9AGAR</name>
<feature type="region of interest" description="Disordered" evidence="1">
    <location>
        <begin position="185"/>
        <end position="204"/>
    </location>
</feature>
<feature type="compositionally biased region" description="Polar residues" evidence="1">
    <location>
        <begin position="195"/>
        <end position="204"/>
    </location>
</feature>
<gene>
    <name evidence="2" type="ORF">VKT23_019395</name>
</gene>
<keyword evidence="3" id="KW-1185">Reference proteome</keyword>
<feature type="compositionally biased region" description="Polar residues" evidence="1">
    <location>
        <begin position="304"/>
        <end position="325"/>
    </location>
</feature>
<feature type="compositionally biased region" description="Low complexity" evidence="1">
    <location>
        <begin position="342"/>
        <end position="371"/>
    </location>
</feature>
<feature type="region of interest" description="Disordered" evidence="1">
    <location>
        <begin position="304"/>
        <end position="421"/>
    </location>
</feature>
<feature type="region of interest" description="Disordered" evidence="1">
    <location>
        <begin position="435"/>
        <end position="458"/>
    </location>
</feature>
<organism evidence="2 3">
    <name type="scientific">Marasmiellus scandens</name>
    <dbReference type="NCBI Taxonomy" id="2682957"/>
    <lineage>
        <taxon>Eukaryota</taxon>
        <taxon>Fungi</taxon>
        <taxon>Dikarya</taxon>
        <taxon>Basidiomycota</taxon>
        <taxon>Agaricomycotina</taxon>
        <taxon>Agaricomycetes</taxon>
        <taxon>Agaricomycetidae</taxon>
        <taxon>Agaricales</taxon>
        <taxon>Marasmiineae</taxon>
        <taxon>Omphalotaceae</taxon>
        <taxon>Marasmiellus</taxon>
    </lineage>
</organism>
<feature type="compositionally biased region" description="Polar residues" evidence="1">
    <location>
        <begin position="401"/>
        <end position="421"/>
    </location>
</feature>
<comment type="caution">
    <text evidence="2">The sequence shown here is derived from an EMBL/GenBank/DDBJ whole genome shotgun (WGS) entry which is preliminary data.</text>
</comment>
<feature type="compositionally biased region" description="Basic residues" evidence="1">
    <location>
        <begin position="815"/>
        <end position="831"/>
    </location>
</feature>
<proteinExistence type="predicted"/>
<feature type="compositionally biased region" description="Acidic residues" evidence="1">
    <location>
        <begin position="835"/>
        <end position="873"/>
    </location>
</feature>
<dbReference type="Proteomes" id="UP001498398">
    <property type="component" value="Unassembled WGS sequence"/>
</dbReference>
<feature type="compositionally biased region" description="Low complexity" evidence="1">
    <location>
        <begin position="101"/>
        <end position="113"/>
    </location>
</feature>